<evidence type="ECO:0000313" key="11">
    <source>
        <dbReference type="Proteomes" id="UP001500929"/>
    </source>
</evidence>
<feature type="transmembrane region" description="Helical" evidence="8">
    <location>
        <begin position="294"/>
        <end position="310"/>
    </location>
</feature>
<gene>
    <name evidence="10" type="ORF">GCM10009851_14610</name>
</gene>
<evidence type="ECO:0000256" key="1">
    <source>
        <dbReference type="ARBA" id="ARBA00004651"/>
    </source>
</evidence>
<evidence type="ECO:0000313" key="10">
    <source>
        <dbReference type="EMBL" id="GAA2230894.1"/>
    </source>
</evidence>
<feature type="domain" description="Acyltransferase 3" evidence="9">
    <location>
        <begin position="28"/>
        <end position="339"/>
    </location>
</feature>
<evidence type="ECO:0000259" key="9">
    <source>
        <dbReference type="Pfam" id="PF01757"/>
    </source>
</evidence>
<evidence type="ECO:0000256" key="2">
    <source>
        <dbReference type="ARBA" id="ARBA00007400"/>
    </source>
</evidence>
<feature type="transmembrane region" description="Helical" evidence="8">
    <location>
        <begin position="197"/>
        <end position="214"/>
    </location>
</feature>
<evidence type="ECO:0000256" key="8">
    <source>
        <dbReference type="SAM" id="Phobius"/>
    </source>
</evidence>
<evidence type="ECO:0000256" key="4">
    <source>
        <dbReference type="ARBA" id="ARBA00022692"/>
    </source>
</evidence>
<proteinExistence type="inferred from homology"/>
<feature type="transmembrane region" description="Helical" evidence="8">
    <location>
        <begin position="32"/>
        <end position="50"/>
    </location>
</feature>
<dbReference type="RefSeq" id="WP_259478965.1">
    <property type="nucleotide sequence ID" value="NZ_BAAAQY010000004.1"/>
</dbReference>
<evidence type="ECO:0000256" key="7">
    <source>
        <dbReference type="SAM" id="MobiDB-lite"/>
    </source>
</evidence>
<comment type="subcellular location">
    <subcellularLocation>
        <location evidence="1">Cell membrane</location>
        <topology evidence="1">Multi-pass membrane protein</topology>
    </subcellularLocation>
</comment>
<feature type="transmembrane region" description="Helical" evidence="8">
    <location>
        <begin position="264"/>
        <end position="282"/>
    </location>
</feature>
<accession>A0ABN3DH11</accession>
<feature type="transmembrane region" description="Helical" evidence="8">
    <location>
        <begin position="70"/>
        <end position="87"/>
    </location>
</feature>
<dbReference type="PANTHER" id="PTHR40074:SF4">
    <property type="entry name" value="INNER MEMBRANE PROTEIN YCFT"/>
    <property type="match status" value="1"/>
</dbReference>
<comment type="caution">
    <text evidence="10">The sequence shown here is derived from an EMBL/GenBank/DDBJ whole genome shotgun (WGS) entry which is preliminary data.</text>
</comment>
<feature type="transmembrane region" description="Helical" evidence="8">
    <location>
        <begin position="226"/>
        <end position="244"/>
    </location>
</feature>
<protein>
    <recommendedName>
        <fullName evidence="9">Acyltransferase 3 domain-containing protein</fullName>
    </recommendedName>
</protein>
<keyword evidence="4 8" id="KW-0812">Transmembrane</keyword>
<keyword evidence="5 8" id="KW-1133">Transmembrane helix</keyword>
<keyword evidence="3" id="KW-1003">Cell membrane</keyword>
<evidence type="ECO:0000256" key="3">
    <source>
        <dbReference type="ARBA" id="ARBA00022475"/>
    </source>
</evidence>
<feature type="transmembrane region" description="Helical" evidence="8">
    <location>
        <begin position="322"/>
        <end position="341"/>
    </location>
</feature>
<keyword evidence="6 8" id="KW-0472">Membrane</keyword>
<feature type="transmembrane region" description="Helical" evidence="8">
    <location>
        <begin position="174"/>
        <end position="191"/>
    </location>
</feature>
<sequence>MGGVAGGVSAAGPGGGGTHIGGAGGRAVWIDVARGVCVILVVLLHVRIFVFEPLVPEEVDTRAWREFTEFFGPFRLPLLFALSGLLVSERVRHGWGDRRNLLRVASSYWIYLVWLTVFALMSLAVTASGVPFKIHSVPDYLLQLVLPDTILWFVFALAVYVAVLTTLHRVPWPVVLGVFAAVAVGSGLVPASDAEAMWVHMLYFGVFFAVGVHLPRVLVWLAGGRMLPKLLVCLVAFVGLLELWELTSLGDMLESGLRLVRDAAAIALAVVVCSLVSRVPGVSRVLAGVGRRTLPVYVMQLPWLWALYLLPFVRSLHGSDVALYLGPVVATAVIVGGSLLLHAGMERTPLRYAFRLPPVLVARILGPVGAGAGGADASAGGSAEGGRARAFRSEAPGH</sequence>
<evidence type="ECO:0000256" key="6">
    <source>
        <dbReference type="ARBA" id="ARBA00023136"/>
    </source>
</evidence>
<dbReference type="InterPro" id="IPR002656">
    <property type="entry name" value="Acyl_transf_3_dom"/>
</dbReference>
<evidence type="ECO:0000256" key="5">
    <source>
        <dbReference type="ARBA" id="ARBA00022989"/>
    </source>
</evidence>
<reference evidence="10 11" key="1">
    <citation type="journal article" date="2019" name="Int. J. Syst. Evol. Microbiol.">
        <title>The Global Catalogue of Microorganisms (GCM) 10K type strain sequencing project: providing services to taxonomists for standard genome sequencing and annotation.</title>
        <authorList>
            <consortium name="The Broad Institute Genomics Platform"/>
            <consortium name="The Broad Institute Genome Sequencing Center for Infectious Disease"/>
            <person name="Wu L."/>
            <person name="Ma J."/>
        </authorList>
    </citation>
    <scope>NUCLEOTIDE SEQUENCE [LARGE SCALE GENOMIC DNA]</scope>
    <source>
        <strain evidence="10 11">JCM 16117</strain>
    </source>
</reference>
<name>A0ABN3DH11_9MICO</name>
<dbReference type="Pfam" id="PF01757">
    <property type="entry name" value="Acyl_transf_3"/>
    <property type="match status" value="1"/>
</dbReference>
<dbReference type="EMBL" id="BAAAQY010000004">
    <property type="protein sequence ID" value="GAA2230894.1"/>
    <property type="molecule type" value="Genomic_DNA"/>
</dbReference>
<comment type="similarity">
    <text evidence="2">Belongs to the acyltransferase 3 family.</text>
</comment>
<feature type="region of interest" description="Disordered" evidence="7">
    <location>
        <begin position="376"/>
        <end position="398"/>
    </location>
</feature>
<dbReference type="PANTHER" id="PTHR40074">
    <property type="entry name" value="O-ACETYLTRANSFERASE WECH"/>
    <property type="match status" value="1"/>
</dbReference>
<dbReference type="Proteomes" id="UP001500929">
    <property type="component" value="Unassembled WGS sequence"/>
</dbReference>
<feature type="transmembrane region" description="Helical" evidence="8">
    <location>
        <begin position="108"/>
        <end position="130"/>
    </location>
</feature>
<feature type="transmembrane region" description="Helical" evidence="8">
    <location>
        <begin position="150"/>
        <end position="167"/>
    </location>
</feature>
<keyword evidence="11" id="KW-1185">Reference proteome</keyword>
<organism evidence="10 11">
    <name type="scientific">Herbiconiux moechotypicola</name>
    <dbReference type="NCBI Taxonomy" id="637393"/>
    <lineage>
        <taxon>Bacteria</taxon>
        <taxon>Bacillati</taxon>
        <taxon>Actinomycetota</taxon>
        <taxon>Actinomycetes</taxon>
        <taxon>Micrococcales</taxon>
        <taxon>Microbacteriaceae</taxon>
        <taxon>Herbiconiux</taxon>
    </lineage>
</organism>